<gene>
    <name evidence="1" type="ORF">M2350_003538</name>
</gene>
<accession>A0ABT2ESZ7</accession>
<organism evidence="1 2">
    <name type="scientific">Candidatus Fervidibacter sacchari</name>
    <dbReference type="NCBI Taxonomy" id="1448929"/>
    <lineage>
        <taxon>Bacteria</taxon>
        <taxon>Candidatus Fervidibacterota</taxon>
        <taxon>Candidatus Fervidibacter</taxon>
    </lineage>
</organism>
<evidence type="ECO:0000313" key="1">
    <source>
        <dbReference type="EMBL" id="MCS3921097.1"/>
    </source>
</evidence>
<protein>
    <submittedName>
        <fullName evidence="1">Uncharacterized protein</fullName>
    </submittedName>
</protein>
<proteinExistence type="predicted"/>
<keyword evidence="2" id="KW-1185">Reference proteome</keyword>
<name>A0ABT2ESZ7_9BACT</name>
<dbReference type="Proteomes" id="UP001204798">
    <property type="component" value="Unassembled WGS sequence"/>
</dbReference>
<reference evidence="1 2" key="1">
    <citation type="submission" date="2022-08" db="EMBL/GenBank/DDBJ databases">
        <title>Bacterial and archaeal communities from various locations to study Microbial Dark Matter (Phase II).</title>
        <authorList>
            <person name="Stepanauskas R."/>
        </authorList>
    </citation>
    <scope>NUCLEOTIDE SEQUENCE [LARGE SCALE GENOMIC DNA]</scope>
    <source>
        <strain evidence="1 2">PD1</strain>
    </source>
</reference>
<evidence type="ECO:0000313" key="2">
    <source>
        <dbReference type="Proteomes" id="UP001204798"/>
    </source>
</evidence>
<sequence length="52" mass="5720">MTKVASGLVLDGSYPFERLLLVAKHPQSILIPLYAAVSVPKTLKILIELDKE</sequence>
<comment type="caution">
    <text evidence="1">The sequence shown here is derived from an EMBL/GenBank/DDBJ whole genome shotgun (WGS) entry which is preliminary data.</text>
</comment>
<dbReference type="EMBL" id="JANUCP010000009">
    <property type="protein sequence ID" value="MCS3921097.1"/>
    <property type="molecule type" value="Genomic_DNA"/>
</dbReference>